<dbReference type="Gene3D" id="1.25.10.10">
    <property type="entry name" value="Leucine-rich Repeat Variant"/>
    <property type="match status" value="1"/>
</dbReference>
<keyword evidence="3" id="KW-1185">Reference proteome</keyword>
<sequence>MSEDMDEESPLRRHLDIWSNKYFIHKKLPPQQIFPIVMDYVTAYTQNPDPKYRKAGMMAFADELFLLFYDEICDPEVIMRRGSCIALGCLAAICSCFKEIFDRLMAEKNYTFDEMSYGVAVNLEGILNKQQLKIFIITTLVVVLQLMIWV</sequence>
<dbReference type="STRING" id="1348612.A0A397HB30"/>
<reference evidence="2 3" key="1">
    <citation type="submission" date="2018-08" db="EMBL/GenBank/DDBJ databases">
        <title>Genome and evolution of the arbuscular mycorrhizal fungus Diversispora epigaea (formerly Glomus versiforme) and its bacterial endosymbionts.</title>
        <authorList>
            <person name="Sun X."/>
            <person name="Fei Z."/>
            <person name="Harrison M."/>
        </authorList>
    </citation>
    <scope>NUCLEOTIDE SEQUENCE [LARGE SCALE GENOMIC DNA]</scope>
    <source>
        <strain evidence="2 3">IT104</strain>
    </source>
</reference>
<keyword evidence="1" id="KW-0472">Membrane</keyword>
<dbReference type="OrthoDB" id="7862313at2759"/>
<keyword evidence="1" id="KW-1133">Transmembrane helix</keyword>
<feature type="transmembrane region" description="Helical" evidence="1">
    <location>
        <begin position="132"/>
        <end position="149"/>
    </location>
</feature>
<evidence type="ECO:0000256" key="1">
    <source>
        <dbReference type="SAM" id="Phobius"/>
    </source>
</evidence>
<evidence type="ECO:0000313" key="3">
    <source>
        <dbReference type="Proteomes" id="UP000266861"/>
    </source>
</evidence>
<name>A0A397HB30_9GLOM</name>
<dbReference type="Proteomes" id="UP000266861">
    <property type="component" value="Unassembled WGS sequence"/>
</dbReference>
<dbReference type="InterPro" id="IPR016024">
    <property type="entry name" value="ARM-type_fold"/>
</dbReference>
<keyword evidence="1" id="KW-0812">Transmembrane</keyword>
<proteinExistence type="predicted"/>
<organism evidence="2 3">
    <name type="scientific">Diversispora epigaea</name>
    <dbReference type="NCBI Taxonomy" id="1348612"/>
    <lineage>
        <taxon>Eukaryota</taxon>
        <taxon>Fungi</taxon>
        <taxon>Fungi incertae sedis</taxon>
        <taxon>Mucoromycota</taxon>
        <taxon>Glomeromycotina</taxon>
        <taxon>Glomeromycetes</taxon>
        <taxon>Diversisporales</taxon>
        <taxon>Diversisporaceae</taxon>
        <taxon>Diversispora</taxon>
    </lineage>
</organism>
<accession>A0A397HB30</accession>
<comment type="caution">
    <text evidence="2">The sequence shown here is derived from an EMBL/GenBank/DDBJ whole genome shotgun (WGS) entry which is preliminary data.</text>
</comment>
<protein>
    <submittedName>
        <fullName evidence="2">Uncharacterized protein</fullName>
    </submittedName>
</protein>
<dbReference type="InterPro" id="IPR011989">
    <property type="entry name" value="ARM-like"/>
</dbReference>
<dbReference type="EMBL" id="PQFF01000335">
    <property type="protein sequence ID" value="RHZ58593.1"/>
    <property type="molecule type" value="Genomic_DNA"/>
</dbReference>
<evidence type="ECO:0000313" key="2">
    <source>
        <dbReference type="EMBL" id="RHZ58593.1"/>
    </source>
</evidence>
<dbReference type="AlphaFoldDB" id="A0A397HB30"/>
<gene>
    <name evidence="2" type="ORF">Glove_372g94</name>
</gene>
<dbReference type="SUPFAM" id="SSF48371">
    <property type="entry name" value="ARM repeat"/>
    <property type="match status" value="1"/>
</dbReference>